<evidence type="ECO:0000313" key="2">
    <source>
        <dbReference type="EMBL" id="KAK4045076.1"/>
    </source>
</evidence>
<reference evidence="2 3" key="1">
    <citation type="journal article" date="2023" name="Nucleic Acids Res.">
        <title>The hologenome of Daphnia magna reveals possible DNA methylation and microbiome-mediated evolution of the host genome.</title>
        <authorList>
            <person name="Chaturvedi A."/>
            <person name="Li X."/>
            <person name="Dhandapani V."/>
            <person name="Marshall H."/>
            <person name="Kissane S."/>
            <person name="Cuenca-Cambronero M."/>
            <person name="Asole G."/>
            <person name="Calvet F."/>
            <person name="Ruiz-Romero M."/>
            <person name="Marangio P."/>
            <person name="Guigo R."/>
            <person name="Rago D."/>
            <person name="Mirbahai L."/>
            <person name="Eastwood N."/>
            <person name="Colbourne J.K."/>
            <person name="Zhou J."/>
            <person name="Mallon E."/>
            <person name="Orsini L."/>
        </authorList>
    </citation>
    <scope>NUCLEOTIDE SEQUENCE [LARGE SCALE GENOMIC DNA]</scope>
    <source>
        <strain evidence="2">LRV0_1</strain>
    </source>
</reference>
<name>A0ABR0B913_9CRUS</name>
<feature type="region of interest" description="Disordered" evidence="1">
    <location>
        <begin position="942"/>
        <end position="1013"/>
    </location>
</feature>
<sequence length="1082" mass="117456">MGACPDVHKYERPEVDDGEPVAINRAFRRLRDVIVHDAEDRRREEEGDRVVAVPPLDERVLGAAKDRVALHREDRDGERIYNVQNGDGDNRRNVEPDGYIQVLLPTLGERAEEVHREDDPNQRDRNVDRPFELRVFFPLGVAHRERNRGCDDDRLPAPEVDVRQEIGEKTGFYEALRRVVDAGKHHVADEGEDDGVRVERAEAPKGEPGAGRGGVCRVPGQLEGDDDADEHADDAENHRRCDEFANNVIVVGDAIHLESLGKKHGHRDRRERRERHDDRAEEGGHPPGEREADGQDVVGKGHGEVPPHDPAKLFGGAEGDRHRGDPLVAEVEVALGGEHPVVDDGGPRDERLRRREGVVEAVTEDKRAFTASCEIAEGCRLVFWPRVSAGGVGREPEAACERGDLFRVVAGEEGDPVAFAAERTEGARDAGFLGLHEGERGKRFVVLLEDRRRAVAEERVATIIASCTQAFARRFEDGEVGPPDEADVLRAGERVAERLALRVGGASDERTENFPIFLGNTCEDFRVFEARAPFGQRPGLVKYKGGDRRGAVEKAGGADEEAALPESRLDELVGERRGDAEGARAGDDQDRGGDGEGAREVVGRQEPAAEPEDGERQDGEDPIAGKCPIKCGFSGVVPVAWERGSEEIGDATVGERFRGDELDGAPTDVEGAAGDDRPSSIRTGALATDPVEGDGEFGGGEGRVDGEEIARREEDAVADDEIRGRDRLQTRGATVAGFKDVCIKKIGTCRFPQALSVLVDDAPLEQAAEEHQRDEDGDGVEVGGRSPAVRGHVADAGAGVGEEHSKGDREVEMEDAATERSDSPLDENGRSDQDGEAGDDELKSLKKNEKRPFIEPRIDCEGEEHRVHREGDGDAEAHRDSVRITAGAEVLCGAEFHADAQNVLGEGVEIERRRDAERDGAARGIDMDRVCGGRAAAKELIDEPDARGAVHAEEASGASSPDWRRGFLRRRGRKSGSGRRPGGTRSPLCSRCSRSGCRRRGAPGAPRGPGLRSECMLQAVPASLPELRGEGFSEPRLTHRNVHAVAKCREFACGVSSRALRMRAAAKTARAPEEPEPAPGIR</sequence>
<gene>
    <name evidence="2" type="ORF">OUZ56_032484</name>
</gene>
<proteinExistence type="predicted"/>
<feature type="compositionally biased region" description="Acidic residues" evidence="1">
    <location>
        <begin position="223"/>
        <end position="233"/>
    </location>
</feature>
<feature type="compositionally biased region" description="Low complexity" evidence="1">
    <location>
        <begin position="1002"/>
        <end position="1013"/>
    </location>
</feature>
<feature type="compositionally biased region" description="Basic and acidic residues" evidence="1">
    <location>
        <begin position="942"/>
        <end position="954"/>
    </location>
</feature>
<feature type="compositionally biased region" description="Basic and acidic residues" evidence="1">
    <location>
        <begin position="274"/>
        <end position="311"/>
    </location>
</feature>
<feature type="compositionally biased region" description="Basic and acidic residues" evidence="1">
    <location>
        <begin position="840"/>
        <end position="881"/>
    </location>
</feature>
<protein>
    <submittedName>
        <fullName evidence="2">Uncharacterized protein</fullName>
    </submittedName>
</protein>
<feature type="compositionally biased region" description="Basic and acidic residues" evidence="1">
    <location>
        <begin position="702"/>
        <end position="723"/>
    </location>
</feature>
<organism evidence="2 3">
    <name type="scientific">Daphnia magna</name>
    <dbReference type="NCBI Taxonomy" id="35525"/>
    <lineage>
        <taxon>Eukaryota</taxon>
        <taxon>Metazoa</taxon>
        <taxon>Ecdysozoa</taxon>
        <taxon>Arthropoda</taxon>
        <taxon>Crustacea</taxon>
        <taxon>Branchiopoda</taxon>
        <taxon>Diplostraca</taxon>
        <taxon>Cladocera</taxon>
        <taxon>Anomopoda</taxon>
        <taxon>Daphniidae</taxon>
        <taxon>Daphnia</taxon>
    </lineage>
</organism>
<feature type="compositionally biased region" description="Low complexity" evidence="1">
    <location>
        <begin position="983"/>
        <end position="995"/>
    </location>
</feature>
<evidence type="ECO:0000256" key="1">
    <source>
        <dbReference type="SAM" id="MobiDB-lite"/>
    </source>
</evidence>
<feature type="region of interest" description="Disordered" evidence="1">
    <location>
        <begin position="766"/>
        <end position="881"/>
    </location>
</feature>
<feature type="compositionally biased region" description="Basic and acidic residues" evidence="1">
    <location>
        <begin position="817"/>
        <end position="833"/>
    </location>
</feature>
<feature type="compositionally biased region" description="Basic and acidic residues" evidence="1">
    <location>
        <begin position="185"/>
        <end position="205"/>
    </location>
</feature>
<feature type="region of interest" description="Disordered" evidence="1">
    <location>
        <begin position="185"/>
        <end position="239"/>
    </location>
</feature>
<comment type="caution">
    <text evidence="2">The sequence shown here is derived from an EMBL/GenBank/DDBJ whole genome shotgun (WGS) entry which is preliminary data.</text>
</comment>
<feature type="compositionally biased region" description="Basic residues" evidence="1">
    <location>
        <begin position="966"/>
        <end position="977"/>
    </location>
</feature>
<feature type="region of interest" description="Disordered" evidence="1">
    <location>
        <begin position="260"/>
        <end position="323"/>
    </location>
</feature>
<feature type="compositionally biased region" description="Basic and acidic residues" evidence="1">
    <location>
        <begin position="801"/>
        <end position="810"/>
    </location>
</feature>
<dbReference type="EMBL" id="JAOYFB010000041">
    <property type="protein sequence ID" value="KAK4045076.1"/>
    <property type="molecule type" value="Genomic_DNA"/>
</dbReference>
<feature type="region of interest" description="Disordered" evidence="1">
    <location>
        <begin position="646"/>
        <end position="723"/>
    </location>
</feature>
<keyword evidence="3" id="KW-1185">Reference proteome</keyword>
<evidence type="ECO:0000313" key="3">
    <source>
        <dbReference type="Proteomes" id="UP001234178"/>
    </source>
</evidence>
<feature type="region of interest" description="Disordered" evidence="1">
    <location>
        <begin position="539"/>
        <end position="629"/>
    </location>
</feature>
<accession>A0ABR0B913</accession>
<feature type="compositionally biased region" description="Basic and acidic residues" evidence="1">
    <location>
        <begin position="567"/>
        <end position="603"/>
    </location>
</feature>
<feature type="compositionally biased region" description="Basic residues" evidence="1">
    <location>
        <begin position="262"/>
        <end position="273"/>
    </location>
</feature>
<dbReference type="Proteomes" id="UP001234178">
    <property type="component" value="Unassembled WGS sequence"/>
</dbReference>